<evidence type="ECO:0000259" key="14">
    <source>
        <dbReference type="PROSITE" id="PS51198"/>
    </source>
</evidence>
<dbReference type="InterPro" id="IPR027785">
    <property type="entry name" value="UvrD-like_helicase_C"/>
</dbReference>
<keyword evidence="5 10" id="KW-0067">ATP-binding</keyword>
<evidence type="ECO:0000256" key="7">
    <source>
        <dbReference type="ARBA" id="ARBA00023235"/>
    </source>
</evidence>
<dbReference type="Pfam" id="PF00270">
    <property type="entry name" value="DEAD"/>
    <property type="match status" value="1"/>
</dbReference>
<keyword evidence="2 10" id="KW-0547">Nucleotide-binding</keyword>
<dbReference type="InterPro" id="IPR036397">
    <property type="entry name" value="RNaseH_sf"/>
</dbReference>
<dbReference type="NCBIfam" id="TIGR00614">
    <property type="entry name" value="recQ_fam"/>
    <property type="match status" value="1"/>
</dbReference>
<evidence type="ECO:0000256" key="9">
    <source>
        <dbReference type="ARBA" id="ARBA00034808"/>
    </source>
</evidence>
<dbReference type="GO" id="GO:0006281">
    <property type="term" value="P:DNA repair"/>
    <property type="evidence" value="ECO:0007669"/>
    <property type="project" value="TreeGrafter"/>
</dbReference>
<feature type="region of interest" description="Disordered" evidence="11">
    <location>
        <begin position="1332"/>
        <end position="1351"/>
    </location>
</feature>
<dbReference type="GO" id="GO:0005737">
    <property type="term" value="C:cytoplasm"/>
    <property type="evidence" value="ECO:0007669"/>
    <property type="project" value="TreeGrafter"/>
</dbReference>
<evidence type="ECO:0000256" key="6">
    <source>
        <dbReference type="ARBA" id="ARBA00023125"/>
    </source>
</evidence>
<dbReference type="CDD" id="cd17932">
    <property type="entry name" value="DEXQc_UvrD"/>
    <property type="match status" value="1"/>
</dbReference>
<dbReference type="InterPro" id="IPR012337">
    <property type="entry name" value="RNaseH-like_sf"/>
</dbReference>
<evidence type="ECO:0000259" key="12">
    <source>
        <dbReference type="PROSITE" id="PS51192"/>
    </source>
</evidence>
<keyword evidence="16" id="KW-1185">Reference proteome</keyword>
<dbReference type="InterPro" id="IPR011545">
    <property type="entry name" value="DEAD/DEAH_box_helicase_dom"/>
</dbReference>
<comment type="similarity">
    <text evidence="1">Belongs to the helicase family. RecQ subfamily.</text>
</comment>
<feature type="domain" description="Helicase ATP-binding" evidence="12">
    <location>
        <begin position="304"/>
        <end position="480"/>
    </location>
</feature>
<dbReference type="PROSITE" id="PS51194">
    <property type="entry name" value="HELICASE_CTER"/>
    <property type="match status" value="1"/>
</dbReference>
<dbReference type="Pfam" id="PF13538">
    <property type="entry name" value="UvrD_C_2"/>
    <property type="match status" value="1"/>
</dbReference>
<dbReference type="PANTHER" id="PTHR13710">
    <property type="entry name" value="DNA HELICASE RECQ FAMILY MEMBER"/>
    <property type="match status" value="1"/>
</dbReference>
<dbReference type="Proteomes" id="UP000694660">
    <property type="component" value="Unassembled WGS sequence"/>
</dbReference>
<evidence type="ECO:0000256" key="5">
    <source>
        <dbReference type="ARBA" id="ARBA00022840"/>
    </source>
</evidence>
<dbReference type="GO" id="GO:0016787">
    <property type="term" value="F:hydrolase activity"/>
    <property type="evidence" value="ECO:0007669"/>
    <property type="project" value="UniProtKB-UniRule"/>
</dbReference>
<dbReference type="SUPFAM" id="SSF53098">
    <property type="entry name" value="Ribonuclease H-like"/>
    <property type="match status" value="1"/>
</dbReference>
<comment type="caution">
    <text evidence="15">The sequence shown here is derived from an EMBL/GenBank/DDBJ whole genome shotgun (WGS) entry which is preliminary data.</text>
</comment>
<reference evidence="16" key="1">
    <citation type="journal article" date="2022" name="ISME J.">
        <title>Genetic and phylogenetic analysis of dissimilatory iodate-reducing bacteria identifies potential niches across the world's oceans.</title>
        <authorList>
            <person name="Reyes-Umana V."/>
            <person name="Henning Z."/>
            <person name="Lee K."/>
            <person name="Barnum T.P."/>
            <person name="Coates J.D."/>
        </authorList>
    </citation>
    <scope>NUCLEOTIDE SEQUENCE [LARGE SCALE GENOMIC DNA]</scope>
    <source>
        <strain evidence="16">IR12</strain>
    </source>
</reference>
<evidence type="ECO:0000256" key="3">
    <source>
        <dbReference type="ARBA" id="ARBA00022801"/>
    </source>
</evidence>
<dbReference type="Pfam" id="PF00580">
    <property type="entry name" value="UvrD-helicase"/>
    <property type="match status" value="2"/>
</dbReference>
<dbReference type="GO" id="GO:0043590">
    <property type="term" value="C:bacterial nucleoid"/>
    <property type="evidence" value="ECO:0007669"/>
    <property type="project" value="TreeGrafter"/>
</dbReference>
<keyword evidence="4 10" id="KW-0347">Helicase</keyword>
<dbReference type="InterPro" id="IPR001650">
    <property type="entry name" value="Helicase_C-like"/>
</dbReference>
<dbReference type="InterPro" id="IPR014016">
    <property type="entry name" value="UvrD-like_ATP-bd"/>
</dbReference>
<accession>A0A944D9L9</accession>
<dbReference type="EMBL" id="JAEKFT010000017">
    <property type="protein sequence ID" value="MBT0962519.1"/>
    <property type="molecule type" value="Genomic_DNA"/>
</dbReference>
<keyword evidence="3 10" id="KW-0378">Hydrolase</keyword>
<evidence type="ECO:0000256" key="8">
    <source>
        <dbReference type="ARBA" id="ARBA00034617"/>
    </source>
</evidence>
<dbReference type="Pfam" id="PF00271">
    <property type="entry name" value="Helicase_C"/>
    <property type="match status" value="1"/>
</dbReference>
<dbReference type="InterPro" id="IPR004589">
    <property type="entry name" value="DNA_helicase_ATP-dep_RecQ"/>
</dbReference>
<dbReference type="InterPro" id="IPR027417">
    <property type="entry name" value="P-loop_NTPase"/>
</dbReference>
<organism evidence="15 16">
    <name type="scientific">Denitromonas iodatirespirans</name>
    <dbReference type="NCBI Taxonomy" id="2795389"/>
    <lineage>
        <taxon>Bacteria</taxon>
        <taxon>Pseudomonadati</taxon>
        <taxon>Pseudomonadota</taxon>
        <taxon>Betaproteobacteria</taxon>
        <taxon>Rhodocyclales</taxon>
        <taxon>Zoogloeaceae</taxon>
        <taxon>Denitromonas</taxon>
    </lineage>
</organism>
<dbReference type="SUPFAM" id="SSF52540">
    <property type="entry name" value="P-loop containing nucleoside triphosphate hydrolases"/>
    <property type="match status" value="2"/>
</dbReference>
<dbReference type="GO" id="GO:0030894">
    <property type="term" value="C:replisome"/>
    <property type="evidence" value="ECO:0007669"/>
    <property type="project" value="TreeGrafter"/>
</dbReference>
<keyword evidence="6" id="KW-0238">DNA-binding</keyword>
<evidence type="ECO:0000256" key="11">
    <source>
        <dbReference type="SAM" id="MobiDB-lite"/>
    </source>
</evidence>
<feature type="domain" description="UvrD-like helicase ATP-binding" evidence="14">
    <location>
        <begin position="1081"/>
        <end position="1305"/>
    </location>
</feature>
<evidence type="ECO:0000256" key="4">
    <source>
        <dbReference type="ARBA" id="ARBA00022806"/>
    </source>
</evidence>
<comment type="catalytic activity">
    <reaction evidence="8">
        <text>Couples ATP hydrolysis with the unwinding of duplex DNA by translocating in the 3'-5' direction.</text>
        <dbReference type="EC" id="5.6.2.4"/>
    </reaction>
</comment>
<dbReference type="PROSITE" id="PS51198">
    <property type="entry name" value="UVRD_HELICASE_ATP_BIND"/>
    <property type="match status" value="1"/>
</dbReference>
<dbReference type="Gene3D" id="3.30.420.10">
    <property type="entry name" value="Ribonuclease H-like superfamily/Ribonuclease H"/>
    <property type="match status" value="1"/>
</dbReference>
<dbReference type="GO" id="GO:0003677">
    <property type="term" value="F:DNA binding"/>
    <property type="evidence" value="ECO:0007669"/>
    <property type="project" value="UniProtKB-KW"/>
</dbReference>
<dbReference type="SMART" id="SM00487">
    <property type="entry name" value="DEXDc"/>
    <property type="match status" value="1"/>
</dbReference>
<dbReference type="GO" id="GO:0043138">
    <property type="term" value="F:3'-5' DNA helicase activity"/>
    <property type="evidence" value="ECO:0007669"/>
    <property type="project" value="UniProtKB-EC"/>
</dbReference>
<feature type="binding site" evidence="10">
    <location>
        <begin position="1102"/>
        <end position="1109"/>
    </location>
    <ligand>
        <name>ATP</name>
        <dbReference type="ChEBI" id="CHEBI:30616"/>
    </ligand>
</feature>
<evidence type="ECO:0000256" key="1">
    <source>
        <dbReference type="ARBA" id="ARBA00005446"/>
    </source>
</evidence>
<evidence type="ECO:0000313" key="15">
    <source>
        <dbReference type="EMBL" id="MBT0962519.1"/>
    </source>
</evidence>
<evidence type="ECO:0000313" key="16">
    <source>
        <dbReference type="Proteomes" id="UP000694660"/>
    </source>
</evidence>
<dbReference type="GO" id="GO:0005524">
    <property type="term" value="F:ATP binding"/>
    <property type="evidence" value="ECO:0007669"/>
    <property type="project" value="UniProtKB-UniRule"/>
</dbReference>
<proteinExistence type="inferred from homology"/>
<sequence length="1726" mass="192326">MVGTSAAPRARCLCLDIETARLDRLTLKELGVFRPDLDARLRLSAKAPDLAPRLDAMTEGAAFVLGHNVVAFDQPALAALHPGLALHRLPLVDTLELSPVAFPQNPYHRLVKDYKLCTTTRNDPVRDAELAYELFLDQSEALQQRVAEHPDEALCLHFLLAPESGKGVANFFATLRRALKPSLSEAVAAWQRATAGKVCITGLRRVVEQCLPDPCWHKPLAYVLAWLRVAGGNSVLPPWVQLNFPRVREAVSVLRDTPCPDPDCTWCREQHDLEALLPRYFPGITQFRTTPAAADGRSLQRAIVENGFAGRPTLAILPTGGGKSLCFQLPALARFYRNGSLTVVVSPLQSLMKDQVDNLEARGVTCAGYLNSLLNPMERQAMLDKLRLGDLGLIFVAPEQFRSTAFANALKHRQIGAWVFDEAHCLSKWGHDFRPDYLYVSRFIRAAQKDDPSPVHCFTATAKPDVVDDICAHFDKRLGVQLERLEGGVSRDNLSYEVRFVPTPAKYGEVLRLLQEALREDGGAIVFCARQKTVEEIAQFLKDAGLPCGHFHGGMMPAEKRAVQEAFLAGALRVIAATNAFGMGVDKPDVRLVIHLDTPGSLENYLQEAGRAGRDQAPARGILLYDEADLEVQFRLLKNARLSQHDIGAILKALRSIERKDRSDGEVVVTSGEILLEIPDAHRLDPDASDSDTKVRIAVAWLEEARLLERHENHTRVFPGSLLVANEEEACAILRQKLGAGTDIDPYLKILSVLIQAEDDEGVSTDELILATGQDSRTIRNMLRELDRWKLLSNDTEIGITFYRDPDTAQRLAELGRIEDALIGRLREEAPDADEEGWQILDVRRLCDTLRRDTQVEFDPDRLTRLLKSFAEPFGDGEANRSVFALRPRTHDSRLIKLLRSWREIDIIRERRMRLARALVAEFHKRRQGNTLLVTCKQGELESALQADVSLADIATGKWDIALSSALLYLDANEVLHLARGKAVFRSAMSIALNAEARRRQFKKSDYAELALHYKDKIVQVHVMAEYAKLAVSKIQAAMAFIVDYFSLDRGEFIRRYFAGRKDVLEMATTEAAHRRILTDLANPEQQAIVAAPLEGNHLVLAGPGAGKTRVIVHRVAWLLRECMVLPQAVMVLAYNRSAANEIRRRLWALIGADAAGVTIQTLHGLAMRLTGTSYAVAIERGEAVDFSEVIRRATQLLRAAEAPDPGDASEADMAPSIERDRLLAGLRFLLVDEYQDINGDHYELISAVAGRALKTEEDRVSLMVVGDDDQNIYAFDGANVRYIRQFDTDYAARRYALVENYRSTRHIIQCANRVIAQARERMKAAQEIRVDHARRQQPDGGEQAERDPLTEGRVHVLEVPRNTDQEAQIAFAELQRLHALLTSGGSSQWGRFAVIARRWEDLEPLAALCRLRAVPVHMQRDAGQISLHATREGNALGMLLRGEHRRIRRRRVLIRSGALSRWFRWRFRMALDGLIRHPYRAALAQFIVDTESAAPGRELVVDDVIEALYDFGAAGKPASDPRPNAPLVLTTAHRAKGLEFEHVLILDGGGWQGRDDDERRLYYVAMTRARCSLTLCAVIGGQHPFVSAMDGLVLRSRPEAKPPEPGMTHRVWCADPEKVVLSWPGYFVPGAPIHRALAALDVGSPLTLRRRSNGSEGWEIAETAGMAVGRMSSKFNPPAGAIVAVRVAAVLVRQAREREQGRVKCSSWELVLPEIEYCTEAKPAC</sequence>
<keyword evidence="7" id="KW-0413">Isomerase</keyword>
<dbReference type="SMART" id="SM00490">
    <property type="entry name" value="HELICc"/>
    <property type="match status" value="1"/>
</dbReference>
<evidence type="ECO:0000256" key="2">
    <source>
        <dbReference type="ARBA" id="ARBA00022741"/>
    </source>
</evidence>
<dbReference type="EC" id="5.6.2.4" evidence="9"/>
<evidence type="ECO:0000259" key="13">
    <source>
        <dbReference type="PROSITE" id="PS51194"/>
    </source>
</evidence>
<feature type="domain" description="Helicase C-terminal" evidence="13">
    <location>
        <begin position="509"/>
        <end position="655"/>
    </location>
</feature>
<dbReference type="InterPro" id="IPR014001">
    <property type="entry name" value="Helicase_ATP-bd"/>
</dbReference>
<dbReference type="PROSITE" id="PS51192">
    <property type="entry name" value="HELICASE_ATP_BIND_1"/>
    <property type="match status" value="1"/>
</dbReference>
<dbReference type="Gene3D" id="3.40.50.300">
    <property type="entry name" value="P-loop containing nucleotide triphosphate hydrolases"/>
    <property type="match status" value="5"/>
</dbReference>
<name>A0A944D9L9_DENI1</name>
<protein>
    <recommendedName>
        <fullName evidence="9">DNA 3'-5' helicase</fullName>
        <ecNumber evidence="9">5.6.2.4</ecNumber>
    </recommendedName>
</protein>
<dbReference type="GO" id="GO:0006310">
    <property type="term" value="P:DNA recombination"/>
    <property type="evidence" value="ECO:0007669"/>
    <property type="project" value="InterPro"/>
</dbReference>
<dbReference type="GO" id="GO:0009378">
    <property type="term" value="F:four-way junction helicase activity"/>
    <property type="evidence" value="ECO:0007669"/>
    <property type="project" value="TreeGrafter"/>
</dbReference>
<gene>
    <name evidence="15" type="ORF">I8J34_15165</name>
</gene>
<dbReference type="PANTHER" id="PTHR13710:SF105">
    <property type="entry name" value="ATP-DEPENDENT DNA HELICASE Q1"/>
    <property type="match status" value="1"/>
</dbReference>
<evidence type="ECO:0000256" key="10">
    <source>
        <dbReference type="PROSITE-ProRule" id="PRU00560"/>
    </source>
</evidence>